<evidence type="ECO:0000259" key="2">
    <source>
        <dbReference type="Pfam" id="PF00078"/>
    </source>
</evidence>
<dbReference type="PANTHER" id="PTHR24559">
    <property type="entry name" value="TRANSPOSON TY3-I GAG-POL POLYPROTEIN"/>
    <property type="match status" value="1"/>
</dbReference>
<feature type="region of interest" description="Disordered" evidence="1">
    <location>
        <begin position="326"/>
        <end position="350"/>
    </location>
</feature>
<evidence type="ECO:0000313" key="4">
    <source>
        <dbReference type="Proteomes" id="UP001172457"/>
    </source>
</evidence>
<comment type="caution">
    <text evidence="3">The sequence shown here is derived from an EMBL/GenBank/DDBJ whole genome shotgun (WGS) entry which is preliminary data.</text>
</comment>
<keyword evidence="4" id="KW-1185">Reference proteome</keyword>
<accession>A0AA38W8P6</accession>
<dbReference type="Gene3D" id="3.30.70.270">
    <property type="match status" value="1"/>
</dbReference>
<dbReference type="InterPro" id="IPR043502">
    <property type="entry name" value="DNA/RNA_pol_sf"/>
</dbReference>
<reference evidence="3" key="1">
    <citation type="submission" date="2023-03" db="EMBL/GenBank/DDBJ databases">
        <title>Chromosome-scale reference genome and RAD-based genetic map of yellow starthistle (Centaurea solstitialis) reveal putative structural variation and QTLs associated with invader traits.</title>
        <authorList>
            <person name="Reatini B."/>
            <person name="Cang F.A."/>
            <person name="Jiang Q."/>
            <person name="Mckibben M.T.W."/>
            <person name="Barker M.S."/>
            <person name="Rieseberg L.H."/>
            <person name="Dlugosch K.M."/>
        </authorList>
    </citation>
    <scope>NUCLEOTIDE SEQUENCE</scope>
    <source>
        <strain evidence="3">CAN-66</strain>
        <tissue evidence="3">Leaf</tissue>
    </source>
</reference>
<dbReference type="InterPro" id="IPR000477">
    <property type="entry name" value="RT_dom"/>
</dbReference>
<feature type="compositionally biased region" description="Polar residues" evidence="1">
    <location>
        <begin position="336"/>
        <end position="345"/>
    </location>
</feature>
<evidence type="ECO:0000313" key="3">
    <source>
        <dbReference type="EMBL" id="KAJ9541369.1"/>
    </source>
</evidence>
<dbReference type="InterPro" id="IPR043128">
    <property type="entry name" value="Rev_trsase/Diguanyl_cyclase"/>
</dbReference>
<gene>
    <name evidence="3" type="ORF">OSB04_027875</name>
</gene>
<feature type="compositionally biased region" description="Basic and acidic residues" evidence="1">
    <location>
        <begin position="263"/>
        <end position="284"/>
    </location>
</feature>
<feature type="compositionally biased region" description="Basic and acidic residues" evidence="1">
    <location>
        <begin position="326"/>
        <end position="335"/>
    </location>
</feature>
<name>A0AA38W8P6_9ASTR</name>
<sequence length="364" mass="42092">MFLYEKIFRCLCGQVDFELDLIPGASILFRLKRRMAMWMCIDYRELNKLTVENRYPLSRINDLFDQLLGTAWSPKIDLRSGYHQVTVIGKDVLKTTSSSRYGCFEFVVMMFALANAPTVFMDLMNRVCGPKLDGSIIVITHDILIYSKIKGEHANFGLKIRDVAKGETWDLKTDYGWPGLKRVVARYVKEMMARHGVLVTEVSDREERFISRFWGRFYEGMGTRLQFCTAFYPHIDGQNERARQTLEIMLRACVLDFWQHQRSSKDDGGHGDDSRAVTDRSESSDKLRRQVKLRKCLVDESDHIPTSDIQMGELWEANCRVGKEDQNVAEKRDGTSESPMGTSQGVRLDVGVKRRDDYEFPELF</sequence>
<dbReference type="PANTHER" id="PTHR24559:SF444">
    <property type="entry name" value="REVERSE TRANSCRIPTASE DOMAIN-CONTAINING PROTEIN"/>
    <property type="match status" value="1"/>
</dbReference>
<dbReference type="Gene3D" id="3.10.10.10">
    <property type="entry name" value="HIV Type 1 Reverse Transcriptase, subunit A, domain 1"/>
    <property type="match status" value="1"/>
</dbReference>
<evidence type="ECO:0000256" key="1">
    <source>
        <dbReference type="SAM" id="MobiDB-lite"/>
    </source>
</evidence>
<feature type="domain" description="Reverse transcriptase" evidence="2">
    <location>
        <begin position="33"/>
        <end position="161"/>
    </location>
</feature>
<dbReference type="InterPro" id="IPR012337">
    <property type="entry name" value="RNaseH-like_sf"/>
</dbReference>
<organism evidence="3 4">
    <name type="scientific">Centaurea solstitialis</name>
    <name type="common">yellow star-thistle</name>
    <dbReference type="NCBI Taxonomy" id="347529"/>
    <lineage>
        <taxon>Eukaryota</taxon>
        <taxon>Viridiplantae</taxon>
        <taxon>Streptophyta</taxon>
        <taxon>Embryophyta</taxon>
        <taxon>Tracheophyta</taxon>
        <taxon>Spermatophyta</taxon>
        <taxon>Magnoliopsida</taxon>
        <taxon>eudicotyledons</taxon>
        <taxon>Gunneridae</taxon>
        <taxon>Pentapetalae</taxon>
        <taxon>asterids</taxon>
        <taxon>campanulids</taxon>
        <taxon>Asterales</taxon>
        <taxon>Asteraceae</taxon>
        <taxon>Carduoideae</taxon>
        <taxon>Cardueae</taxon>
        <taxon>Centaureinae</taxon>
        <taxon>Centaurea</taxon>
    </lineage>
</organism>
<protein>
    <recommendedName>
        <fullName evidence="2">Reverse transcriptase domain-containing protein</fullName>
    </recommendedName>
</protein>
<dbReference type="CDD" id="cd01647">
    <property type="entry name" value="RT_LTR"/>
    <property type="match status" value="1"/>
</dbReference>
<proteinExistence type="predicted"/>
<dbReference type="GO" id="GO:0003676">
    <property type="term" value="F:nucleic acid binding"/>
    <property type="evidence" value="ECO:0007669"/>
    <property type="project" value="InterPro"/>
</dbReference>
<feature type="region of interest" description="Disordered" evidence="1">
    <location>
        <begin position="262"/>
        <end position="284"/>
    </location>
</feature>
<dbReference type="InterPro" id="IPR036397">
    <property type="entry name" value="RNaseH_sf"/>
</dbReference>
<dbReference type="Gene3D" id="3.30.420.10">
    <property type="entry name" value="Ribonuclease H-like superfamily/Ribonuclease H"/>
    <property type="match status" value="1"/>
</dbReference>
<dbReference type="SUPFAM" id="SSF53098">
    <property type="entry name" value="Ribonuclease H-like"/>
    <property type="match status" value="1"/>
</dbReference>
<dbReference type="AlphaFoldDB" id="A0AA38W8P6"/>
<dbReference type="InterPro" id="IPR053134">
    <property type="entry name" value="RNA-dir_DNA_polymerase"/>
</dbReference>
<dbReference type="EMBL" id="JARYMX010000007">
    <property type="protein sequence ID" value="KAJ9541369.1"/>
    <property type="molecule type" value="Genomic_DNA"/>
</dbReference>
<dbReference type="SUPFAM" id="SSF56672">
    <property type="entry name" value="DNA/RNA polymerases"/>
    <property type="match status" value="1"/>
</dbReference>
<dbReference type="Pfam" id="PF00078">
    <property type="entry name" value="RVT_1"/>
    <property type="match status" value="1"/>
</dbReference>
<dbReference type="Proteomes" id="UP001172457">
    <property type="component" value="Chromosome 7"/>
</dbReference>